<dbReference type="EMBL" id="JBHSMR010000014">
    <property type="protein sequence ID" value="MFC5480837.1"/>
    <property type="molecule type" value="Genomic_DNA"/>
</dbReference>
<evidence type="ECO:0000313" key="1">
    <source>
        <dbReference type="EMBL" id="MFC5480837.1"/>
    </source>
</evidence>
<name>A0ABW0MU77_9BURK</name>
<dbReference type="RefSeq" id="WP_379760729.1">
    <property type="nucleotide sequence ID" value="NZ_JBHSMR010000014.1"/>
</dbReference>
<sequence length="103" mass="11196">MWPLTDTALHLMDAANLASARRHGVELDLERLWRAADPAAPHTLDGCLAAVLAHAWPWPLDPVVIALCYQAEEMRDAVQAQARKLSGARAPAAPTGIWPCRVP</sequence>
<organism evidence="1 2">
    <name type="scientific">Massilia suwonensis</name>
    <dbReference type="NCBI Taxonomy" id="648895"/>
    <lineage>
        <taxon>Bacteria</taxon>
        <taxon>Pseudomonadati</taxon>
        <taxon>Pseudomonadota</taxon>
        <taxon>Betaproteobacteria</taxon>
        <taxon>Burkholderiales</taxon>
        <taxon>Oxalobacteraceae</taxon>
        <taxon>Telluria group</taxon>
        <taxon>Massilia</taxon>
    </lineage>
</organism>
<gene>
    <name evidence="1" type="ORF">ACFPQ5_21760</name>
</gene>
<protein>
    <submittedName>
        <fullName evidence="1">Uncharacterized protein</fullName>
    </submittedName>
</protein>
<comment type="caution">
    <text evidence="1">The sequence shown here is derived from an EMBL/GenBank/DDBJ whole genome shotgun (WGS) entry which is preliminary data.</text>
</comment>
<keyword evidence="2" id="KW-1185">Reference proteome</keyword>
<proteinExistence type="predicted"/>
<evidence type="ECO:0000313" key="2">
    <source>
        <dbReference type="Proteomes" id="UP001596101"/>
    </source>
</evidence>
<accession>A0ABW0MU77</accession>
<dbReference type="Proteomes" id="UP001596101">
    <property type="component" value="Unassembled WGS sequence"/>
</dbReference>
<reference evidence="2" key="1">
    <citation type="journal article" date="2019" name="Int. J. Syst. Evol. Microbiol.">
        <title>The Global Catalogue of Microorganisms (GCM) 10K type strain sequencing project: providing services to taxonomists for standard genome sequencing and annotation.</title>
        <authorList>
            <consortium name="The Broad Institute Genomics Platform"/>
            <consortium name="The Broad Institute Genome Sequencing Center for Infectious Disease"/>
            <person name="Wu L."/>
            <person name="Ma J."/>
        </authorList>
    </citation>
    <scope>NUCLEOTIDE SEQUENCE [LARGE SCALE GENOMIC DNA]</scope>
    <source>
        <strain evidence="2">CCUG 43111</strain>
    </source>
</reference>